<organism evidence="1 2">
    <name type="scientific">Homoserinimonas aerilata</name>
    <dbReference type="NCBI Taxonomy" id="1162970"/>
    <lineage>
        <taxon>Bacteria</taxon>
        <taxon>Bacillati</taxon>
        <taxon>Actinomycetota</taxon>
        <taxon>Actinomycetes</taxon>
        <taxon>Micrococcales</taxon>
        <taxon>Microbacteriaceae</taxon>
        <taxon>Homoserinimonas</taxon>
    </lineage>
</organism>
<evidence type="ECO:0008006" key="3">
    <source>
        <dbReference type="Google" id="ProtNLM"/>
    </source>
</evidence>
<comment type="caution">
    <text evidence="1">The sequence shown here is derived from an EMBL/GenBank/DDBJ whole genome shotgun (WGS) entry which is preliminary data.</text>
</comment>
<accession>A0A542YJC8</accession>
<protein>
    <recommendedName>
        <fullName evidence="3">Amino acid deaminase</fullName>
    </recommendedName>
</protein>
<evidence type="ECO:0000313" key="2">
    <source>
        <dbReference type="Proteomes" id="UP000317998"/>
    </source>
</evidence>
<dbReference type="OrthoDB" id="9342873at2"/>
<dbReference type="AlphaFoldDB" id="A0A542YJC8"/>
<gene>
    <name evidence="1" type="ORF">FB562_1312</name>
</gene>
<proteinExistence type="predicted"/>
<reference evidence="1 2" key="1">
    <citation type="submission" date="2019-06" db="EMBL/GenBank/DDBJ databases">
        <title>Sequencing the genomes of 1000 actinobacteria strains.</title>
        <authorList>
            <person name="Klenk H.-P."/>
        </authorList>
    </citation>
    <scope>NUCLEOTIDE SEQUENCE [LARGE SCALE GENOMIC DNA]</scope>
    <source>
        <strain evidence="1 2">DSM 26477</strain>
    </source>
</reference>
<dbReference type="Proteomes" id="UP000317998">
    <property type="component" value="Unassembled WGS sequence"/>
</dbReference>
<dbReference type="RefSeq" id="WP_141880395.1">
    <property type="nucleotide sequence ID" value="NZ_VFOM01000001.1"/>
</dbReference>
<keyword evidence="2" id="KW-1185">Reference proteome</keyword>
<sequence length="215" mass="22807">MTQSTQPAPAPTAAERAEIARCITADARAGRFAAWGYSTVVDEVVGHAVVPEPLFAELNDLAGLDARYPVGNAGLLHVYGYWFALEPTPFGFKRDRWVDGRLARTFGLDSAAFRLGSDPDATPLQRVAEAAYPVLLDPPSDAVGVAEAVVEGMLSRVVLVRAPGASSTALVYGLDTGDGLRLITVFPVAGDTAELLHDFSAEPRLRWNAASALKS</sequence>
<evidence type="ECO:0000313" key="1">
    <source>
        <dbReference type="EMBL" id="TQL48225.1"/>
    </source>
</evidence>
<dbReference type="EMBL" id="VFOM01000001">
    <property type="protein sequence ID" value="TQL48225.1"/>
    <property type="molecule type" value="Genomic_DNA"/>
</dbReference>
<name>A0A542YJC8_9MICO</name>